<evidence type="ECO:0000256" key="7">
    <source>
        <dbReference type="ARBA" id="ARBA00048258"/>
    </source>
</evidence>
<gene>
    <name evidence="8" type="primary">panC</name>
    <name evidence="10" type="ORF">CE457_09040</name>
    <name evidence="9" type="ORF">KUC_0833</name>
</gene>
<evidence type="ECO:0000256" key="5">
    <source>
        <dbReference type="ARBA" id="ARBA00022741"/>
    </source>
</evidence>
<dbReference type="HAMAP" id="MF_00158">
    <property type="entry name" value="PanC"/>
    <property type="match status" value="1"/>
</dbReference>
<evidence type="ECO:0000313" key="11">
    <source>
        <dbReference type="Proteomes" id="UP000005756"/>
    </source>
</evidence>
<keyword evidence="5 8" id="KW-0547">Nucleotide-binding</keyword>
<dbReference type="InterPro" id="IPR014729">
    <property type="entry name" value="Rossmann-like_a/b/a_fold"/>
</dbReference>
<accession>A0A265DZE7</accession>
<comment type="subunit">
    <text evidence="8">Homodimer.</text>
</comment>
<dbReference type="Pfam" id="PF02569">
    <property type="entry name" value="Pantoate_ligase"/>
    <property type="match status" value="1"/>
</dbReference>
<comment type="pathway">
    <text evidence="1 8">Cofactor biosynthesis; (R)-pantothenate biosynthesis; (R)-pantothenate from (R)-pantoate and beta-alanine: step 1/1.</text>
</comment>
<feature type="binding site" evidence="8">
    <location>
        <position position="178"/>
    </location>
    <ligand>
        <name>ATP</name>
        <dbReference type="ChEBI" id="CHEBI:30616"/>
    </ligand>
</feature>
<dbReference type="InterPro" id="IPR003721">
    <property type="entry name" value="Pantoate_ligase"/>
</dbReference>
<evidence type="ECO:0000256" key="2">
    <source>
        <dbReference type="ARBA" id="ARBA00009256"/>
    </source>
</evidence>
<keyword evidence="3 8" id="KW-0436">Ligase</keyword>
<dbReference type="CDD" id="cd00560">
    <property type="entry name" value="PanC"/>
    <property type="match status" value="1"/>
</dbReference>
<dbReference type="Gene3D" id="3.40.50.620">
    <property type="entry name" value="HUPs"/>
    <property type="match status" value="1"/>
</dbReference>
<evidence type="ECO:0000313" key="9">
    <source>
        <dbReference type="EMBL" id="EHJ93882.1"/>
    </source>
</evidence>
<evidence type="ECO:0000256" key="1">
    <source>
        <dbReference type="ARBA" id="ARBA00004990"/>
    </source>
</evidence>
<feature type="binding site" evidence="8">
    <location>
        <position position="155"/>
    </location>
    <ligand>
        <name>(R)-pantoate</name>
        <dbReference type="ChEBI" id="CHEBI:15980"/>
    </ligand>
</feature>
<reference evidence="9 11" key="1">
    <citation type="submission" date="2011-10" db="EMBL/GenBank/DDBJ databases">
        <authorList>
            <person name="Quillaguamn J."/>
            <person name="Guzmn D."/>
            <person name="Balderrama-Subieta A."/>
            <person name="Cardona-Ortuo C."/>
            <person name="Guevara-Martnez M."/>
            <person name="Callisaya-Quispe N."/>
        </authorList>
    </citation>
    <scope>NUCLEOTIDE SEQUENCE [LARGE SCALE GENOMIC DNA]</scope>
    <source>
        <strain evidence="9 11">LC1</strain>
    </source>
</reference>
<evidence type="ECO:0000313" key="10">
    <source>
        <dbReference type="EMBL" id="OZT74692.1"/>
    </source>
</evidence>
<evidence type="ECO:0000256" key="8">
    <source>
        <dbReference type="HAMAP-Rule" id="MF_00158"/>
    </source>
</evidence>
<reference evidence="10 12" key="2">
    <citation type="submission" date="2017-07" db="EMBL/GenBank/DDBJ databases">
        <title>Shotgun whole genome sequences of three halophilic bacterial isolates.</title>
        <authorList>
            <person name="Pozzo T."/>
            <person name="Higdon S.M."/>
            <person name="Quillaguaman J."/>
        </authorList>
    </citation>
    <scope>NUCLEOTIDE SEQUENCE [LARGE SCALE GENOMIC DNA]</scope>
    <source>
        <strain evidence="10 12">LC1</strain>
    </source>
</reference>
<dbReference type="Proteomes" id="UP000216538">
    <property type="component" value="Unassembled WGS sequence"/>
</dbReference>
<keyword evidence="8" id="KW-0963">Cytoplasm</keyword>
<dbReference type="NCBIfam" id="TIGR00018">
    <property type="entry name" value="panC"/>
    <property type="match status" value="1"/>
</dbReference>
<evidence type="ECO:0000256" key="3">
    <source>
        <dbReference type="ARBA" id="ARBA00022598"/>
    </source>
</evidence>
<dbReference type="EMBL" id="JH393257">
    <property type="protein sequence ID" value="EHJ93882.1"/>
    <property type="molecule type" value="Genomic_DNA"/>
</dbReference>
<dbReference type="GO" id="GO:0004592">
    <property type="term" value="F:pantoate-beta-alanine ligase activity"/>
    <property type="evidence" value="ECO:0007669"/>
    <property type="project" value="UniProtKB-UniRule"/>
</dbReference>
<name>A0A265DZE7_9GAMM</name>
<evidence type="ECO:0000256" key="4">
    <source>
        <dbReference type="ARBA" id="ARBA00022655"/>
    </source>
</evidence>
<keyword evidence="6 8" id="KW-0067">ATP-binding</keyword>
<dbReference type="EMBL" id="NPEY01000005">
    <property type="protein sequence ID" value="OZT74692.1"/>
    <property type="molecule type" value="Genomic_DNA"/>
</dbReference>
<comment type="function">
    <text evidence="8">Catalyzes the condensation of pantoate with beta-alanine in an ATP-dependent reaction via a pantoyl-adenylate intermediate.</text>
</comment>
<feature type="binding site" evidence="8">
    <location>
        <position position="61"/>
    </location>
    <ligand>
        <name>beta-alanine</name>
        <dbReference type="ChEBI" id="CHEBI:57966"/>
    </ligand>
</feature>
<feature type="active site" description="Proton donor" evidence="8">
    <location>
        <position position="37"/>
    </location>
</feature>
<dbReference type="Gene3D" id="3.30.1300.10">
    <property type="entry name" value="Pantoate-beta-alanine ligase, C-terminal domain"/>
    <property type="match status" value="1"/>
</dbReference>
<comment type="subcellular location">
    <subcellularLocation>
        <location evidence="8">Cytoplasm</location>
    </subcellularLocation>
</comment>
<dbReference type="UniPathway" id="UPA00028">
    <property type="reaction ID" value="UER00005"/>
</dbReference>
<dbReference type="GO" id="GO:0005829">
    <property type="term" value="C:cytosol"/>
    <property type="evidence" value="ECO:0007669"/>
    <property type="project" value="TreeGrafter"/>
</dbReference>
<dbReference type="PANTHER" id="PTHR21299">
    <property type="entry name" value="CYTIDYLATE KINASE/PANTOATE-BETA-ALANINE LIGASE"/>
    <property type="match status" value="1"/>
</dbReference>
<feature type="binding site" evidence="8">
    <location>
        <position position="61"/>
    </location>
    <ligand>
        <name>(R)-pantoate</name>
        <dbReference type="ChEBI" id="CHEBI:15980"/>
    </ligand>
</feature>
<keyword evidence="12" id="KW-1185">Reference proteome</keyword>
<dbReference type="AlphaFoldDB" id="A0A265DZE7"/>
<dbReference type="FunFam" id="3.40.50.620:FF:000013">
    <property type="entry name" value="Pantothenate synthetase"/>
    <property type="match status" value="1"/>
</dbReference>
<feature type="binding site" evidence="8">
    <location>
        <begin position="149"/>
        <end position="152"/>
    </location>
    <ligand>
        <name>ATP</name>
        <dbReference type="ChEBI" id="CHEBI:30616"/>
    </ligand>
</feature>
<keyword evidence="4 8" id="KW-0566">Pantothenate biosynthesis</keyword>
<organism evidence="9 11">
    <name type="scientific">Vreelandella boliviensis LC1</name>
    <dbReference type="NCBI Taxonomy" id="1072583"/>
    <lineage>
        <taxon>Bacteria</taxon>
        <taxon>Pseudomonadati</taxon>
        <taxon>Pseudomonadota</taxon>
        <taxon>Gammaproteobacteria</taxon>
        <taxon>Oceanospirillales</taxon>
        <taxon>Halomonadaceae</taxon>
        <taxon>Vreelandella</taxon>
    </lineage>
</organism>
<dbReference type="RefSeq" id="WP_007111818.1">
    <property type="nucleotide sequence ID" value="NZ_JH393257.1"/>
</dbReference>
<sequence>MRTLRDIDQLRSTLRDYRQRGQRIALVPTMGNLHAGHLALVACARQHADIVVSSLFVNPMQFGPGEDLDGYPRTFDSDQAKLVEAGCDVLFSPAVSSLYPNGLDAQTRVHVPVVGEGLCGGSRPGHFDGVSTVVSMLFNLVQPDVACFGEKDYQQLAVIRKLVHDLHMPIDIIGVPIVRAEDGLALSSRNGYLSSEERANAPVLYRTLCTLRDALERGEPIEKVLHQGNTALYDAGFTLDYLELRDATLGPVNLATRHAVLLAAAKLGPARLIDNLTVQLPASADTTVRE</sequence>
<evidence type="ECO:0000256" key="6">
    <source>
        <dbReference type="ARBA" id="ARBA00022840"/>
    </source>
</evidence>
<protein>
    <recommendedName>
        <fullName evidence="8">Pantothenate synthetase</fullName>
        <shortName evidence="8">PS</shortName>
        <ecNumber evidence="8">6.3.2.1</ecNumber>
    </recommendedName>
    <alternativeName>
        <fullName evidence="8">Pantoate--beta-alanine ligase</fullName>
    </alternativeName>
    <alternativeName>
        <fullName evidence="8">Pantoate-activating enzyme</fullName>
    </alternativeName>
</protein>
<comment type="miscellaneous">
    <text evidence="8">The reaction proceeds by a bi uni uni bi ping pong mechanism.</text>
</comment>
<dbReference type="InterPro" id="IPR042176">
    <property type="entry name" value="Pantoate_ligase_C"/>
</dbReference>
<dbReference type="SUPFAM" id="SSF52374">
    <property type="entry name" value="Nucleotidylyl transferase"/>
    <property type="match status" value="1"/>
</dbReference>
<feature type="binding site" evidence="8">
    <location>
        <begin position="30"/>
        <end position="37"/>
    </location>
    <ligand>
        <name>ATP</name>
        <dbReference type="ChEBI" id="CHEBI:30616"/>
    </ligand>
</feature>
<dbReference type="Proteomes" id="UP000005756">
    <property type="component" value="Unassembled WGS sequence"/>
</dbReference>
<dbReference type="PANTHER" id="PTHR21299:SF1">
    <property type="entry name" value="PANTOATE--BETA-ALANINE LIGASE"/>
    <property type="match status" value="1"/>
</dbReference>
<comment type="catalytic activity">
    <reaction evidence="7 8">
        <text>(R)-pantoate + beta-alanine + ATP = (R)-pantothenate + AMP + diphosphate + H(+)</text>
        <dbReference type="Rhea" id="RHEA:10912"/>
        <dbReference type="ChEBI" id="CHEBI:15378"/>
        <dbReference type="ChEBI" id="CHEBI:15980"/>
        <dbReference type="ChEBI" id="CHEBI:29032"/>
        <dbReference type="ChEBI" id="CHEBI:30616"/>
        <dbReference type="ChEBI" id="CHEBI:33019"/>
        <dbReference type="ChEBI" id="CHEBI:57966"/>
        <dbReference type="ChEBI" id="CHEBI:456215"/>
        <dbReference type="EC" id="6.3.2.1"/>
    </reaction>
</comment>
<comment type="similarity">
    <text evidence="2 8">Belongs to the pantothenate synthetase family.</text>
</comment>
<dbReference type="EC" id="6.3.2.1" evidence="8"/>
<dbReference type="OrthoDB" id="9773087at2"/>
<dbReference type="GO" id="GO:0015940">
    <property type="term" value="P:pantothenate biosynthetic process"/>
    <property type="evidence" value="ECO:0007669"/>
    <property type="project" value="UniProtKB-UniRule"/>
</dbReference>
<evidence type="ECO:0000313" key="12">
    <source>
        <dbReference type="Proteomes" id="UP000216538"/>
    </source>
</evidence>
<feature type="binding site" evidence="8">
    <location>
        <begin position="186"/>
        <end position="189"/>
    </location>
    <ligand>
        <name>ATP</name>
        <dbReference type="ChEBI" id="CHEBI:30616"/>
    </ligand>
</feature>
<dbReference type="STRING" id="1072583.KUC_0833"/>
<dbReference type="GO" id="GO:0005524">
    <property type="term" value="F:ATP binding"/>
    <property type="evidence" value="ECO:0007669"/>
    <property type="project" value="UniProtKB-KW"/>
</dbReference>
<proteinExistence type="inferred from homology"/>